<dbReference type="Pfam" id="PF02470">
    <property type="entry name" value="MlaD"/>
    <property type="match status" value="1"/>
</dbReference>
<accession>A0ABT1PQ09</accession>
<feature type="domain" description="Mce/MlaD" evidence="1">
    <location>
        <begin position="42"/>
        <end position="117"/>
    </location>
</feature>
<dbReference type="PANTHER" id="PTHR33371:SF4">
    <property type="entry name" value="INTERMEMBRANE PHOSPHOLIPID TRANSPORT SYSTEM BINDING PROTEIN MLAD"/>
    <property type="match status" value="1"/>
</dbReference>
<dbReference type="RefSeq" id="WP_255918060.1">
    <property type="nucleotide sequence ID" value="NZ_JANFNG010000001.1"/>
</dbReference>
<organism evidence="2 3">
    <name type="scientific">Streptomyces humicola</name>
    <dbReference type="NCBI Taxonomy" id="2953240"/>
    <lineage>
        <taxon>Bacteria</taxon>
        <taxon>Bacillati</taxon>
        <taxon>Actinomycetota</taxon>
        <taxon>Actinomycetes</taxon>
        <taxon>Kitasatosporales</taxon>
        <taxon>Streptomycetaceae</taxon>
        <taxon>Streptomyces</taxon>
    </lineage>
</organism>
<dbReference type="InterPro" id="IPR052336">
    <property type="entry name" value="MlaD_Phospholipid_Transporter"/>
</dbReference>
<evidence type="ECO:0000313" key="2">
    <source>
        <dbReference type="EMBL" id="MCQ4079208.1"/>
    </source>
</evidence>
<gene>
    <name evidence="2" type="ORF">NGB36_00895</name>
</gene>
<proteinExistence type="predicted"/>
<dbReference type="InterPro" id="IPR003399">
    <property type="entry name" value="Mce/MlaD"/>
</dbReference>
<dbReference type="PANTHER" id="PTHR33371">
    <property type="entry name" value="INTERMEMBRANE PHOSPHOLIPID TRANSPORT SYSTEM BINDING PROTEIN MLAD-RELATED"/>
    <property type="match status" value="1"/>
</dbReference>
<protein>
    <submittedName>
        <fullName evidence="2">MlaD family protein</fullName>
    </submittedName>
</protein>
<dbReference type="EMBL" id="JANFNG010000001">
    <property type="protein sequence ID" value="MCQ4079208.1"/>
    <property type="molecule type" value="Genomic_DNA"/>
</dbReference>
<reference evidence="2" key="1">
    <citation type="submission" date="2022-06" db="EMBL/GenBank/DDBJ databases">
        <title>Draft genome sequence of Streptomyces sp. RB6PN25 isolated from peat swamp forest in Thailand.</title>
        <authorList>
            <person name="Duangmal K."/>
            <person name="Klaysubun C."/>
        </authorList>
    </citation>
    <scope>NUCLEOTIDE SEQUENCE</scope>
    <source>
        <strain evidence="2">RB6PN25</strain>
    </source>
</reference>
<keyword evidence="3" id="KW-1185">Reference proteome</keyword>
<name>A0ABT1PQ09_9ACTN</name>
<sequence>MSNQRRNGRRRSTLLGAALVAVFAAALFVALNAANGLPDSSGTVVKAAFSDVSGLLPGNDVRVAGTRVGRVTAIDLRAGHPVVTLELDDHRPVYRDASATIADQSPLGEKYVELSPGDASSGTMAAKDTIAESRTSPSQNLADLLQVLDGPTREALGSTLRQVGGGTATHAQDLHAAGAALPAALPDLGTISRALSANSGADTTQLLHAADNLAGSFAGRQQQIAALLGNLNTTLAALDVNNGKPLAESIGQAPTALSNTRNALHSLQAPLVNAREALTTLQPGATALGKATPDLRGVLRGSVRPMQRLTGVADQAVPAVESLTTTLRDARPLAPQLGQALRTATHPLAVIAPYAQDISLFFTYFSDAMKDGDDAGHWLRIYPPIDAQSAAGLLPIQDPTASHDAYAPPGVAYKEKKTTLLGGQQGGGQ</sequence>
<evidence type="ECO:0000259" key="1">
    <source>
        <dbReference type="Pfam" id="PF02470"/>
    </source>
</evidence>
<comment type="caution">
    <text evidence="2">The sequence shown here is derived from an EMBL/GenBank/DDBJ whole genome shotgun (WGS) entry which is preliminary data.</text>
</comment>
<evidence type="ECO:0000313" key="3">
    <source>
        <dbReference type="Proteomes" id="UP001057702"/>
    </source>
</evidence>
<dbReference type="Proteomes" id="UP001057702">
    <property type="component" value="Unassembled WGS sequence"/>
</dbReference>